<dbReference type="EMBL" id="JAERWK010000003">
    <property type="protein sequence ID" value="MBM9466008.1"/>
    <property type="molecule type" value="Genomic_DNA"/>
</dbReference>
<gene>
    <name evidence="3" type="ORF">JL106_01780</name>
</gene>
<dbReference type="InterPro" id="IPR036938">
    <property type="entry name" value="PAP2/HPO_sf"/>
</dbReference>
<sequence length="208" mass="22711">MWRRAWRSTSWRRELAVGLAAAALLTVVVPQVFRAVEHRPGAVPGDAVLAWLGPAQLSGPIFALQYTALAVVLLGLRRRPRLVVRGLHAAVFMVALRMTTIGLVPLDPPPDLVLLVDPVNQLLYPGAEPLTRDLFFSGHTAVMTLLVLLARPRWMRWPLIGAAVAVAGMLLAQHVHWTVDVLAAPVFTLLAWWLSGRTTSPRSEPAPG</sequence>
<evidence type="ECO:0000313" key="3">
    <source>
        <dbReference type="EMBL" id="MBM9466008.1"/>
    </source>
</evidence>
<feature type="transmembrane region" description="Helical" evidence="1">
    <location>
        <begin position="134"/>
        <end position="150"/>
    </location>
</feature>
<dbReference type="SUPFAM" id="SSF48317">
    <property type="entry name" value="Acid phosphatase/Vanadium-dependent haloperoxidase"/>
    <property type="match status" value="1"/>
</dbReference>
<name>A0A938YDZ7_9ACTN</name>
<feature type="domain" description="Sphingomyelin synthase-like" evidence="2">
    <location>
        <begin position="133"/>
        <end position="194"/>
    </location>
</feature>
<keyword evidence="1" id="KW-0472">Membrane</keyword>
<comment type="caution">
    <text evidence="3">The sequence shown here is derived from an EMBL/GenBank/DDBJ whole genome shotgun (WGS) entry which is preliminary data.</text>
</comment>
<keyword evidence="4" id="KW-1185">Reference proteome</keyword>
<feature type="transmembrane region" description="Helical" evidence="1">
    <location>
        <begin position="58"/>
        <end position="76"/>
    </location>
</feature>
<dbReference type="Proteomes" id="UP000663792">
    <property type="component" value="Unassembled WGS sequence"/>
</dbReference>
<feature type="transmembrane region" description="Helical" evidence="1">
    <location>
        <begin position="88"/>
        <end position="106"/>
    </location>
</feature>
<keyword evidence="1" id="KW-1133">Transmembrane helix</keyword>
<evidence type="ECO:0000313" key="4">
    <source>
        <dbReference type="Proteomes" id="UP000663792"/>
    </source>
</evidence>
<evidence type="ECO:0000259" key="2">
    <source>
        <dbReference type="Pfam" id="PF14360"/>
    </source>
</evidence>
<evidence type="ECO:0000256" key="1">
    <source>
        <dbReference type="SAM" id="Phobius"/>
    </source>
</evidence>
<dbReference type="InterPro" id="IPR025749">
    <property type="entry name" value="Sphingomyelin_synth-like_dom"/>
</dbReference>
<feature type="transmembrane region" description="Helical" evidence="1">
    <location>
        <begin position="157"/>
        <end position="175"/>
    </location>
</feature>
<reference evidence="3" key="1">
    <citation type="submission" date="2021-01" db="EMBL/GenBank/DDBJ databases">
        <title>YIM 132084 draft genome.</title>
        <authorList>
            <person name="An D."/>
        </authorList>
    </citation>
    <scope>NUCLEOTIDE SEQUENCE</scope>
    <source>
        <strain evidence="3">YIM 132084</strain>
    </source>
</reference>
<dbReference type="RefSeq" id="WP_205258967.1">
    <property type="nucleotide sequence ID" value="NZ_JAERWK010000003.1"/>
</dbReference>
<proteinExistence type="predicted"/>
<protein>
    <submittedName>
        <fullName evidence="3">Phosphatase PAP2 family protein</fullName>
    </submittedName>
</protein>
<keyword evidence="1" id="KW-0812">Transmembrane</keyword>
<accession>A0A938YDZ7</accession>
<dbReference type="AlphaFoldDB" id="A0A938YDZ7"/>
<dbReference type="Pfam" id="PF14360">
    <property type="entry name" value="PAP2_C"/>
    <property type="match status" value="1"/>
</dbReference>
<organism evidence="3 4">
    <name type="scientific">Nakamurella leprariae</name>
    <dbReference type="NCBI Taxonomy" id="2803911"/>
    <lineage>
        <taxon>Bacteria</taxon>
        <taxon>Bacillati</taxon>
        <taxon>Actinomycetota</taxon>
        <taxon>Actinomycetes</taxon>
        <taxon>Nakamurellales</taxon>
        <taxon>Nakamurellaceae</taxon>
        <taxon>Nakamurella</taxon>
    </lineage>
</organism>